<evidence type="ECO:0008006" key="9">
    <source>
        <dbReference type="Google" id="ProtNLM"/>
    </source>
</evidence>
<keyword evidence="8" id="KW-1185">Reference proteome</keyword>
<dbReference type="EMBL" id="JAUCMX010000005">
    <property type="protein sequence ID" value="KAK3546562.1"/>
    <property type="molecule type" value="Genomic_DNA"/>
</dbReference>
<protein>
    <recommendedName>
        <fullName evidence="9">Protein translocase subunit SecA</fullName>
    </recommendedName>
</protein>
<evidence type="ECO:0000256" key="3">
    <source>
        <dbReference type="ARBA" id="ARBA00023010"/>
    </source>
</evidence>
<dbReference type="Gene3D" id="3.40.50.300">
    <property type="entry name" value="P-loop containing nucleotide triphosphate hydrolases"/>
    <property type="match status" value="3"/>
</dbReference>
<dbReference type="GO" id="GO:0005524">
    <property type="term" value="F:ATP binding"/>
    <property type="evidence" value="ECO:0007669"/>
    <property type="project" value="InterPro"/>
</dbReference>
<dbReference type="InterPro" id="IPR000185">
    <property type="entry name" value="SecA"/>
</dbReference>
<accession>A0AAE0R9E0</accession>
<evidence type="ECO:0000256" key="1">
    <source>
        <dbReference type="ARBA" id="ARBA00022490"/>
    </source>
</evidence>
<dbReference type="Gene3D" id="3.90.1440.10">
    <property type="entry name" value="SecA, preprotein cross-linking domain"/>
    <property type="match status" value="1"/>
</dbReference>
<comment type="caution">
    <text evidence="7">The sequence shown here is derived from an EMBL/GenBank/DDBJ whole genome shotgun (WGS) entry which is preliminary data.</text>
</comment>
<sequence length="1208" mass="139758">MGFLGGDVTVHNKTQYKWTVCIQFQELWPLPSRYFTFTVGGYGKEVINFIAPITFMSTFYIKVKYGECSESDCYKNPHLWYMFDPKDDPYFTIRESGDHQQIYLDCNIHYEKKKSTCPNYVISQYHNLTTMIHGKAEDDAQEEEERKRREKEEQRQQAQLEHEKRIEEQIRMESELAAKKLSQATETLKQKQSLRGHELHHQTHIMQQTVNTEIERDEVAEIEEKFTDLLGEYRIIDEEDLEETLKDRMKTLQNELMVEYCKKHNLSSSCVFSFDTAVGYETLPLQDRLTVLEASKEILCQIAFNNMWKLPEITDFMHFVVGKDKEQVQAILHIAQTYKLDYRIVFPALDSPDLLRWLKDTLKQEFEKKATRGDRKFELVLVDEVDYMTLDNGVQITFLSHESSGLQHLEQVLASIWTIISACRPIEVEETGDIMWTTRVQNFHTAALIAMIGSDKNDTFSPLEILMPGIELGFYSEEDFENLKVSINEEGEKEHGAIENEAWKTIMAKTGIEQQYDLLTVLEMGMEHKVAFNCYIYQSETRKAIQFGEKKKNDQNINMLLVENGKACELLSESVLIEATVSEVKSKIKYSKECSSEEDEEFLVIPSFLEKYLDNQLPLFVENALKAIQMTKGREYMIERSLSAQGIDVDEDDQHMYHAIIPVDFQASGMLEKRKRWGDGLQQFLEMKHQLTLSPLSNVTNYMSNSHFFKRYLSGKGIFGVSGTLGGDADKGFLARHYKTDSYVIPAHQRQKVTELPAVQVRGGTEQWIQTICATVSKVSKRGQVVLVVCEDVNTANALNDKIEAETQNLVTMYTMSESHNIENQEFNRGQIIITTNLGGRGTDIKVTEEVNRCGGLFVLLTYFPNNRRVEKQVFGRTGRKGTPGMVQVILNHDRLAMAYQGHSIEVMRELREEYEVNRIKDMEKEKLAEIEMKEELFSTFCQFLSDFDKHYSTSEKIDLYELKVKDIPHYFETFHSKMDYHPALNALKESWGIWLILHTDQINVHNDLTELKKDLIQHLQDKSNKLLQGHSENLYDHIQQALGRTALHLQNKNKCDYGAKTYWKKASESDNYYRAVALKTELLSKLTDRVMGKDAPQSGHIDIIRPDGSKETVNSSNENCLFHAVIQATAKDPNVDIKQKAVELRLKVSEEILTNPYKYAEAVKIQIKFNHTNSSNQFKIEAGIRPGDKEEFIKYKKKKTKDDDKNY</sequence>
<organism evidence="7 8">
    <name type="scientific">Hemibagrus guttatus</name>
    <dbReference type="NCBI Taxonomy" id="175788"/>
    <lineage>
        <taxon>Eukaryota</taxon>
        <taxon>Metazoa</taxon>
        <taxon>Chordata</taxon>
        <taxon>Craniata</taxon>
        <taxon>Vertebrata</taxon>
        <taxon>Euteleostomi</taxon>
        <taxon>Actinopterygii</taxon>
        <taxon>Neopterygii</taxon>
        <taxon>Teleostei</taxon>
        <taxon>Ostariophysi</taxon>
        <taxon>Siluriformes</taxon>
        <taxon>Bagridae</taxon>
        <taxon>Hemibagrus</taxon>
    </lineage>
</organism>
<dbReference type="GO" id="GO:0006605">
    <property type="term" value="P:protein targeting"/>
    <property type="evidence" value="ECO:0007669"/>
    <property type="project" value="InterPro"/>
</dbReference>
<keyword evidence="2" id="KW-0813">Transport</keyword>
<dbReference type="GO" id="GO:0006886">
    <property type="term" value="P:intracellular protein transport"/>
    <property type="evidence" value="ECO:0007669"/>
    <property type="project" value="InterPro"/>
</dbReference>
<dbReference type="PANTHER" id="PTHR30612:SF0">
    <property type="entry name" value="CHLOROPLAST PROTEIN-TRANSPORTING ATPASE"/>
    <property type="match status" value="1"/>
</dbReference>
<keyword evidence="1" id="KW-0963">Cytoplasm</keyword>
<dbReference type="InterPro" id="IPR001650">
    <property type="entry name" value="Helicase_C-like"/>
</dbReference>
<gene>
    <name evidence="7" type="ORF">QTP70_028510</name>
</gene>
<dbReference type="InterPro" id="IPR014018">
    <property type="entry name" value="SecA_motor_DEAD"/>
</dbReference>
<feature type="domain" description="SecA family profile" evidence="6">
    <location>
        <begin position="1"/>
        <end position="921"/>
    </location>
</feature>
<dbReference type="PROSITE" id="PS51194">
    <property type="entry name" value="HELICASE_CTER"/>
    <property type="match status" value="1"/>
</dbReference>
<dbReference type="AlphaFoldDB" id="A0AAE0R9E0"/>
<evidence type="ECO:0000256" key="2">
    <source>
        <dbReference type="ARBA" id="ARBA00022927"/>
    </source>
</evidence>
<evidence type="ECO:0000256" key="4">
    <source>
        <dbReference type="SAM" id="MobiDB-lite"/>
    </source>
</evidence>
<evidence type="ECO:0000313" key="8">
    <source>
        <dbReference type="Proteomes" id="UP001274896"/>
    </source>
</evidence>
<keyword evidence="3" id="KW-0811">Translocation</keyword>
<dbReference type="SUPFAM" id="SSF52540">
    <property type="entry name" value="P-loop containing nucleoside triphosphate hydrolases"/>
    <property type="match status" value="1"/>
</dbReference>
<dbReference type="InterPro" id="IPR027417">
    <property type="entry name" value="P-loop_NTPase"/>
</dbReference>
<feature type="domain" description="Helicase C-terminal" evidence="5">
    <location>
        <begin position="771"/>
        <end position="931"/>
    </location>
</feature>
<feature type="region of interest" description="Disordered" evidence="4">
    <location>
        <begin position="136"/>
        <end position="162"/>
    </location>
</feature>
<evidence type="ECO:0000259" key="5">
    <source>
        <dbReference type="PROSITE" id="PS51194"/>
    </source>
</evidence>
<evidence type="ECO:0000313" key="7">
    <source>
        <dbReference type="EMBL" id="KAK3546562.1"/>
    </source>
</evidence>
<dbReference type="Proteomes" id="UP001274896">
    <property type="component" value="Unassembled WGS sequence"/>
</dbReference>
<dbReference type="PANTHER" id="PTHR30612">
    <property type="entry name" value="SECA INNER MEMBRANE COMPONENT OF SEC PROTEIN SECRETION SYSTEM"/>
    <property type="match status" value="1"/>
</dbReference>
<reference evidence="7" key="1">
    <citation type="submission" date="2023-06" db="EMBL/GenBank/DDBJ databases">
        <title>Male Hemibagrus guttatus genome.</title>
        <authorList>
            <person name="Bian C."/>
        </authorList>
    </citation>
    <scope>NUCLEOTIDE SEQUENCE</scope>
    <source>
        <strain evidence="7">Male_cb2023</strain>
        <tissue evidence="7">Muscle</tissue>
    </source>
</reference>
<name>A0AAE0R9E0_9TELE</name>
<evidence type="ECO:0000259" key="6">
    <source>
        <dbReference type="PROSITE" id="PS51196"/>
    </source>
</evidence>
<dbReference type="PROSITE" id="PS51196">
    <property type="entry name" value="SECA_MOTOR_DEAD"/>
    <property type="match status" value="1"/>
</dbReference>
<keyword evidence="2" id="KW-0653">Protein transport</keyword>
<proteinExistence type="predicted"/>